<feature type="domain" description="Tim44-like" evidence="3">
    <location>
        <begin position="138"/>
        <end position="267"/>
    </location>
</feature>
<feature type="chain" id="PRO_5046975397" evidence="2">
    <location>
        <begin position="25"/>
        <end position="272"/>
    </location>
</feature>
<keyword evidence="2" id="KW-0732">Signal</keyword>
<keyword evidence="1" id="KW-1133">Transmembrane helix</keyword>
<reference evidence="4 5" key="1">
    <citation type="submission" date="2020-12" db="EMBL/GenBank/DDBJ databases">
        <title>WGS of Legionella: environmental sample.</title>
        <authorList>
            <person name="Cristino S."/>
            <person name="Girolamini L."/>
            <person name="Salaris S."/>
            <person name="Pascale M.R."/>
            <person name="Mazzotta M."/>
            <person name="Orsini M."/>
            <person name="Grottola A."/>
        </authorList>
    </citation>
    <scope>NUCLEOTIDE SEQUENCE [LARGE SCALE GENOMIC DNA]</scope>
    <source>
        <strain evidence="4 5">30cs62</strain>
    </source>
</reference>
<evidence type="ECO:0000313" key="5">
    <source>
        <dbReference type="Proteomes" id="UP000809910"/>
    </source>
</evidence>
<accession>A0ABS1WA75</accession>
<keyword evidence="5" id="KW-1185">Reference proteome</keyword>
<protein>
    <submittedName>
        <fullName evidence="4">Tim44 domain-containing protein</fullName>
    </submittedName>
</protein>
<dbReference type="PANTHER" id="PTHR41542:SF1">
    <property type="entry name" value="BLL5807 PROTEIN"/>
    <property type="match status" value="1"/>
</dbReference>
<dbReference type="RefSeq" id="WP_203110682.1">
    <property type="nucleotide sequence ID" value="NZ_JADOBG010000018.1"/>
</dbReference>
<evidence type="ECO:0000313" key="4">
    <source>
        <dbReference type="EMBL" id="MBL7526242.1"/>
    </source>
</evidence>
<evidence type="ECO:0000259" key="3">
    <source>
        <dbReference type="SMART" id="SM00978"/>
    </source>
</evidence>
<comment type="caution">
    <text evidence="4">The sequence shown here is derived from an EMBL/GenBank/DDBJ whole genome shotgun (WGS) entry which is preliminary data.</text>
</comment>
<dbReference type="SMART" id="SM00978">
    <property type="entry name" value="Tim44"/>
    <property type="match status" value="1"/>
</dbReference>
<dbReference type="InterPro" id="IPR007379">
    <property type="entry name" value="Tim44-like_dom"/>
</dbReference>
<dbReference type="EMBL" id="JADWVN010000010">
    <property type="protein sequence ID" value="MBL7526242.1"/>
    <property type="molecule type" value="Genomic_DNA"/>
</dbReference>
<dbReference type="InterPro" id="IPR032710">
    <property type="entry name" value="NTF2-like_dom_sf"/>
</dbReference>
<organism evidence="4 5">
    <name type="scientific">Legionella bononiensis</name>
    <dbReference type="NCBI Taxonomy" id="2793102"/>
    <lineage>
        <taxon>Bacteria</taxon>
        <taxon>Pseudomonadati</taxon>
        <taxon>Pseudomonadota</taxon>
        <taxon>Gammaproteobacteria</taxon>
        <taxon>Legionellales</taxon>
        <taxon>Legionellaceae</taxon>
        <taxon>Legionella</taxon>
    </lineage>
</organism>
<evidence type="ECO:0000256" key="1">
    <source>
        <dbReference type="SAM" id="Phobius"/>
    </source>
</evidence>
<proteinExistence type="predicted"/>
<dbReference type="SUPFAM" id="SSF54427">
    <property type="entry name" value="NTF2-like"/>
    <property type="match status" value="1"/>
</dbReference>
<name>A0ABS1WA75_9GAMM</name>
<sequence length="272" mass="30144">MRNFLSCLLIALLSFGLVINEASAKRFGGGRSFGVQRSQSSLFSSHKPQNTASMGQKTNRSKWGGMLGGLLVGGLLASLFMGNGLANGLMTWLILGSVIFFAVSYLRRRMQPGLQSSQSNAFRHNSFNQFAQPNSDSSSSNSTHFSSNAVDFVSESFLRNAKVNFIRLQAAYDTKNLQDIQTFTTPEVFAEIKMQIDERGDEPNKTEVINLNAELLDVSKQTLSTIASVRFTGSIKENDEAIAPLDEIWHFYQFTNSKEWVVGGIQQEVYQP</sequence>
<dbReference type="Proteomes" id="UP000809910">
    <property type="component" value="Unassembled WGS sequence"/>
</dbReference>
<evidence type="ECO:0000256" key="2">
    <source>
        <dbReference type="SAM" id="SignalP"/>
    </source>
</evidence>
<dbReference type="PANTHER" id="PTHR41542">
    <property type="entry name" value="BLL5807 PROTEIN"/>
    <property type="match status" value="1"/>
</dbReference>
<gene>
    <name evidence="4" type="ORF">I5282_06620</name>
</gene>
<feature type="transmembrane region" description="Helical" evidence="1">
    <location>
        <begin position="63"/>
        <end position="82"/>
    </location>
</feature>
<feature type="signal peptide" evidence="2">
    <location>
        <begin position="1"/>
        <end position="24"/>
    </location>
</feature>
<feature type="transmembrane region" description="Helical" evidence="1">
    <location>
        <begin position="89"/>
        <end position="106"/>
    </location>
</feature>
<dbReference type="Pfam" id="PF04280">
    <property type="entry name" value="Tim44"/>
    <property type="match status" value="1"/>
</dbReference>
<keyword evidence="1" id="KW-0812">Transmembrane</keyword>
<keyword evidence="1" id="KW-0472">Membrane</keyword>